<evidence type="ECO:0000256" key="3">
    <source>
        <dbReference type="ARBA" id="ARBA00022448"/>
    </source>
</evidence>
<feature type="transmembrane region" description="Helical" evidence="9">
    <location>
        <begin position="45"/>
        <end position="64"/>
    </location>
</feature>
<dbReference type="GO" id="GO:0000506">
    <property type="term" value="C:glycosylphosphatidylinositol-N-acetylglucosaminyltransferase (GPI-GnT) complex"/>
    <property type="evidence" value="ECO:0007669"/>
    <property type="project" value="TreeGrafter"/>
</dbReference>
<organism evidence="12 13">
    <name type="scientific">Monoraphidium neglectum</name>
    <dbReference type="NCBI Taxonomy" id="145388"/>
    <lineage>
        <taxon>Eukaryota</taxon>
        <taxon>Viridiplantae</taxon>
        <taxon>Chlorophyta</taxon>
        <taxon>core chlorophytes</taxon>
        <taxon>Chlorophyceae</taxon>
        <taxon>CS clade</taxon>
        <taxon>Sphaeropleales</taxon>
        <taxon>Selenastraceae</taxon>
        <taxon>Monoraphidium</taxon>
    </lineage>
</organism>
<dbReference type="AlphaFoldDB" id="A0A0D2JFZ3"/>
<comment type="subcellular location">
    <subcellularLocation>
        <location evidence="1">Membrane</location>
        <topology evidence="1">Multi-pass membrane protein</topology>
    </subcellularLocation>
</comment>
<dbReference type="Proteomes" id="UP000054498">
    <property type="component" value="Unassembled WGS sequence"/>
</dbReference>
<dbReference type="GeneID" id="25742466"/>
<evidence type="ECO:0000259" key="10">
    <source>
        <dbReference type="Pfam" id="PF01769"/>
    </source>
</evidence>
<feature type="domain" description="SLC41A/MgtE integral membrane" evidence="10">
    <location>
        <begin position="78"/>
        <end position="199"/>
    </location>
</feature>
<keyword evidence="4 9" id="KW-0812">Transmembrane</keyword>
<accession>A0A0D2JFZ3</accession>
<dbReference type="KEGG" id="mng:MNEG_9591"/>
<dbReference type="SUPFAM" id="SSF161093">
    <property type="entry name" value="MgtE membrane domain-like"/>
    <property type="match status" value="1"/>
</dbReference>
<dbReference type="PANTHER" id="PTHR45871">
    <property type="entry name" value="N-ACETYLGLUCOSAMINYL-PHOSPHATIDYLINOSITOL BIOSYNTHETIC PROTEIN"/>
    <property type="match status" value="1"/>
</dbReference>
<evidence type="ECO:0000256" key="2">
    <source>
        <dbReference type="ARBA" id="ARBA00009749"/>
    </source>
</evidence>
<dbReference type="OrthoDB" id="48232at2759"/>
<evidence type="ECO:0000256" key="8">
    <source>
        <dbReference type="SAM" id="MobiDB-lite"/>
    </source>
</evidence>
<evidence type="ECO:0000256" key="5">
    <source>
        <dbReference type="ARBA" id="ARBA00022842"/>
    </source>
</evidence>
<dbReference type="SUPFAM" id="SSF53756">
    <property type="entry name" value="UDP-Glycosyltransferase/glycogen phosphorylase"/>
    <property type="match status" value="1"/>
</dbReference>
<evidence type="ECO:0000259" key="11">
    <source>
        <dbReference type="Pfam" id="PF08288"/>
    </source>
</evidence>
<dbReference type="EC" id="2.4.1.198" evidence="12"/>
<keyword evidence="6 9" id="KW-1133">Transmembrane helix</keyword>
<evidence type="ECO:0000256" key="1">
    <source>
        <dbReference type="ARBA" id="ARBA00004141"/>
    </source>
</evidence>
<dbReference type="Gene3D" id="1.10.357.20">
    <property type="entry name" value="SLC41 divalent cation transporters, integral membrane domain"/>
    <property type="match status" value="1"/>
</dbReference>
<gene>
    <name evidence="12" type="ORF">MNEG_9591</name>
</gene>
<feature type="transmembrane region" description="Helical" evidence="9">
    <location>
        <begin position="148"/>
        <end position="171"/>
    </location>
</feature>
<keyword evidence="5" id="KW-0460">Magnesium</keyword>
<evidence type="ECO:0000256" key="6">
    <source>
        <dbReference type="ARBA" id="ARBA00022989"/>
    </source>
</evidence>
<dbReference type="InterPro" id="IPR006667">
    <property type="entry name" value="SLC41_membr_dom"/>
</dbReference>
<dbReference type="EMBL" id="KK102208">
    <property type="protein sequence ID" value="KIY98372.1"/>
    <property type="molecule type" value="Genomic_DNA"/>
</dbReference>
<evidence type="ECO:0000256" key="7">
    <source>
        <dbReference type="ARBA" id="ARBA00023136"/>
    </source>
</evidence>
<dbReference type="Pfam" id="PF08288">
    <property type="entry name" value="PIGA"/>
    <property type="match status" value="1"/>
</dbReference>
<keyword evidence="12" id="KW-0328">Glycosyltransferase</keyword>
<evidence type="ECO:0000313" key="13">
    <source>
        <dbReference type="Proteomes" id="UP000054498"/>
    </source>
</evidence>
<dbReference type="InterPro" id="IPR013234">
    <property type="entry name" value="PIGA_GPI_anchor_biosynthesis"/>
</dbReference>
<proteinExistence type="inferred from homology"/>
<sequence>MTGIPVSIDGGHVKRKVGGGKVEAELDEPDYGRESILDIARSRTGWLVAFCVGLLLAALVVEQFEGVLEQHVELSFFVPLIMGHGGNTGSQSVTTVIRALALKQISNRDVPRVVLKEAGAGCMMGAVLGLAILGFSCVWSGISTEVGAAVAIALPLVSLWANGLGAFFTLLADRHGFDPAVTSVPLVTTIVDSTGTSVIGVIGDTAPPGATRDGHRHRVLMVSDFFYPNFGGVENHIYQLSQCLLAAGHKHSLQTPGLLPPPPAPPLLTTAAGGGDDSRVYYIPRRPFYAQSTLPTIAGNMRLLRAILVREGITLLHAHQAFSALGIEALVHARTMGYRAVFTDHSLFGFADAASIATNKILKAALSDVNAVICVSHTSRENTVLRACLPPARVSVIPNAAGAAAPAQRQPRHHHHQQQQEEQRRQQSRQQEHQQQQHQQQQQQQQQQKPTADEGGEEDKLEEQPRDGALLPPLTVVALSRLVYRKGIDLLALVIPEVCARHPNVQFVIVAQSGGT</sequence>
<dbReference type="Gene3D" id="3.40.50.2000">
    <property type="entry name" value="Glycogen Phosphorylase B"/>
    <property type="match status" value="1"/>
</dbReference>
<dbReference type="InterPro" id="IPR036739">
    <property type="entry name" value="SLC41_membr_dom_sf"/>
</dbReference>
<reference evidence="12 13" key="1">
    <citation type="journal article" date="2013" name="BMC Genomics">
        <title>Reconstruction of the lipid metabolism for the microalga Monoraphidium neglectum from its genome sequence reveals characteristics suitable for biofuel production.</title>
        <authorList>
            <person name="Bogen C."/>
            <person name="Al-Dilaimi A."/>
            <person name="Albersmeier A."/>
            <person name="Wichmann J."/>
            <person name="Grundmann M."/>
            <person name="Rupp O."/>
            <person name="Lauersen K.J."/>
            <person name="Blifernez-Klassen O."/>
            <person name="Kalinowski J."/>
            <person name="Goesmann A."/>
            <person name="Mussgnug J.H."/>
            <person name="Kruse O."/>
        </authorList>
    </citation>
    <scope>NUCLEOTIDE SEQUENCE [LARGE SCALE GENOMIC DNA]</scope>
    <source>
        <strain evidence="12 13">SAG 48.87</strain>
    </source>
</reference>
<evidence type="ECO:0000256" key="4">
    <source>
        <dbReference type="ARBA" id="ARBA00022692"/>
    </source>
</evidence>
<name>A0A0D2JFZ3_9CHLO</name>
<keyword evidence="13" id="KW-1185">Reference proteome</keyword>
<dbReference type="GO" id="GO:0008324">
    <property type="term" value="F:monoatomic cation transmembrane transporter activity"/>
    <property type="evidence" value="ECO:0007669"/>
    <property type="project" value="InterPro"/>
</dbReference>
<dbReference type="STRING" id="145388.A0A0D2JFZ3"/>
<evidence type="ECO:0000313" key="12">
    <source>
        <dbReference type="EMBL" id="KIY98372.1"/>
    </source>
</evidence>
<dbReference type="GO" id="GO:0017176">
    <property type="term" value="F:phosphatidylinositol N-acetylglucosaminyltransferase activity"/>
    <property type="evidence" value="ECO:0007669"/>
    <property type="project" value="UniProtKB-EC"/>
</dbReference>
<feature type="domain" description="PIGA GPI anchor biosynthesis" evidence="11">
    <location>
        <begin position="279"/>
        <end position="352"/>
    </location>
</feature>
<feature type="region of interest" description="Disordered" evidence="8">
    <location>
        <begin position="400"/>
        <end position="467"/>
    </location>
</feature>
<keyword evidence="7 9" id="KW-0472">Membrane</keyword>
<protein>
    <submittedName>
        <fullName evidence="12">Phosphatidylinositol glycan, class A</fullName>
        <ecNumber evidence="12">2.4.1.198</ecNumber>
    </submittedName>
</protein>
<dbReference type="PANTHER" id="PTHR45871:SF1">
    <property type="entry name" value="PHOSPHATIDYLINOSITOL N-ACETYLGLUCOSAMINYLTRANSFERASE SUBUNIT A"/>
    <property type="match status" value="1"/>
</dbReference>
<dbReference type="GO" id="GO:0006506">
    <property type="term" value="P:GPI anchor biosynthetic process"/>
    <property type="evidence" value="ECO:0007669"/>
    <property type="project" value="InterPro"/>
</dbReference>
<feature type="transmembrane region" description="Helical" evidence="9">
    <location>
        <begin position="122"/>
        <end position="142"/>
    </location>
</feature>
<dbReference type="Pfam" id="PF01769">
    <property type="entry name" value="MgtE"/>
    <property type="match status" value="1"/>
</dbReference>
<evidence type="ECO:0000256" key="9">
    <source>
        <dbReference type="SAM" id="Phobius"/>
    </source>
</evidence>
<keyword evidence="3" id="KW-0813">Transport</keyword>
<dbReference type="RefSeq" id="XP_013897392.1">
    <property type="nucleotide sequence ID" value="XM_014041938.1"/>
</dbReference>
<keyword evidence="12" id="KW-0808">Transferase</keyword>
<feature type="compositionally biased region" description="Low complexity" evidence="8">
    <location>
        <begin position="400"/>
        <end position="409"/>
    </location>
</feature>
<comment type="similarity">
    <text evidence="2">Belongs to the SLC41A transporter family.</text>
</comment>
<feature type="compositionally biased region" description="Low complexity" evidence="8">
    <location>
        <begin position="433"/>
        <end position="448"/>
    </location>
</feature>